<dbReference type="InterPro" id="IPR003439">
    <property type="entry name" value="ABC_transporter-like_ATP-bd"/>
</dbReference>
<dbReference type="PANTHER" id="PTHR43553:SF24">
    <property type="entry name" value="ENERGY-COUPLING FACTOR TRANSPORTER ATP-BINDING PROTEIN ECFA1"/>
    <property type="match status" value="1"/>
</dbReference>
<dbReference type="GO" id="GO:0043190">
    <property type="term" value="C:ATP-binding cassette (ABC) transporter complex"/>
    <property type="evidence" value="ECO:0007669"/>
    <property type="project" value="TreeGrafter"/>
</dbReference>
<accession>A0A840AFW2</accession>
<dbReference type="GO" id="GO:0016887">
    <property type="term" value="F:ATP hydrolysis activity"/>
    <property type="evidence" value="ECO:0007669"/>
    <property type="project" value="InterPro"/>
</dbReference>
<comment type="similarity">
    <text evidence="1">Belongs to the ABC transporter superfamily.</text>
</comment>
<keyword evidence="6" id="KW-0378">Hydrolase</keyword>
<dbReference type="GO" id="GO:0042626">
    <property type="term" value="F:ATPase-coupled transmembrane transporter activity"/>
    <property type="evidence" value="ECO:0007669"/>
    <property type="project" value="TreeGrafter"/>
</dbReference>
<dbReference type="CDD" id="cd03225">
    <property type="entry name" value="ABC_cobalt_CbiO_domain1"/>
    <property type="match status" value="1"/>
</dbReference>
<dbReference type="InterPro" id="IPR027417">
    <property type="entry name" value="P-loop_NTPase"/>
</dbReference>
<name>A0A840AFW2_9HYPH</name>
<evidence type="ECO:0000259" key="5">
    <source>
        <dbReference type="PROSITE" id="PS50893"/>
    </source>
</evidence>
<dbReference type="SUPFAM" id="SSF52540">
    <property type="entry name" value="P-loop containing nucleoside triphosphate hydrolases"/>
    <property type="match status" value="1"/>
</dbReference>
<evidence type="ECO:0000256" key="1">
    <source>
        <dbReference type="ARBA" id="ARBA00005417"/>
    </source>
</evidence>
<sequence>MLAVENVTFAYVEGSPVLSGIDFSASKGEVVAIVGRNGAGKSTLLRLLNGLYQPAEGRVVVDGLSTSDTPVHELAQHIGTVFQAPEQQIFNATIRGEIAFGPKQQGLSGEALDKRIAEVLQRIGLPDSGDEHPLDIDASARRLVAVGSVLAMQPPILLLDEPQRGLDKAAMQRLETIIAEEKARGTLVLLVCHDMDFVARRADRVLALARGVLSADKLTAEFFTDTALTEAAGVETPDVLSLSLDLGLPPCLTPTAFTQAYMTRRVGGT</sequence>
<evidence type="ECO:0000256" key="2">
    <source>
        <dbReference type="ARBA" id="ARBA00022448"/>
    </source>
</evidence>
<dbReference type="AlphaFoldDB" id="A0A840AFW2"/>
<gene>
    <name evidence="6" type="ORF">GGR25_000029</name>
</gene>
<proteinExistence type="inferred from homology"/>
<evidence type="ECO:0000256" key="3">
    <source>
        <dbReference type="ARBA" id="ARBA00022741"/>
    </source>
</evidence>
<dbReference type="InterPro" id="IPR003593">
    <property type="entry name" value="AAA+_ATPase"/>
</dbReference>
<protein>
    <submittedName>
        <fullName evidence="6">Energy-coupling factor transport system ATP-binding protein</fullName>
        <ecNumber evidence="6">3.6.3.-</ecNumber>
    </submittedName>
</protein>
<dbReference type="Proteomes" id="UP000553963">
    <property type="component" value="Unassembled WGS sequence"/>
</dbReference>
<dbReference type="RefSeq" id="WP_183396714.1">
    <property type="nucleotide sequence ID" value="NZ_JACIDS010000001.1"/>
</dbReference>
<evidence type="ECO:0000256" key="4">
    <source>
        <dbReference type="ARBA" id="ARBA00022840"/>
    </source>
</evidence>
<reference evidence="6 7" key="1">
    <citation type="submission" date="2020-08" db="EMBL/GenBank/DDBJ databases">
        <title>Genomic Encyclopedia of Type Strains, Phase IV (KMG-IV): sequencing the most valuable type-strain genomes for metagenomic binning, comparative biology and taxonomic classification.</title>
        <authorList>
            <person name="Goeker M."/>
        </authorList>
    </citation>
    <scope>NUCLEOTIDE SEQUENCE [LARGE SCALE GENOMIC DNA]</scope>
    <source>
        <strain evidence="6 7">DSM 25966</strain>
    </source>
</reference>
<dbReference type="EC" id="3.6.3.-" evidence="6"/>
<dbReference type="InterPro" id="IPR015856">
    <property type="entry name" value="ABC_transpr_CbiO/EcfA_su"/>
</dbReference>
<keyword evidence="3" id="KW-0547">Nucleotide-binding</keyword>
<keyword evidence="7" id="KW-1185">Reference proteome</keyword>
<evidence type="ECO:0000313" key="6">
    <source>
        <dbReference type="EMBL" id="MBB3929010.1"/>
    </source>
</evidence>
<keyword evidence="4 6" id="KW-0067">ATP-binding</keyword>
<feature type="domain" description="ABC transporter" evidence="5">
    <location>
        <begin position="2"/>
        <end position="235"/>
    </location>
</feature>
<dbReference type="SMART" id="SM00382">
    <property type="entry name" value="AAA"/>
    <property type="match status" value="1"/>
</dbReference>
<dbReference type="EMBL" id="JACIDS010000001">
    <property type="protein sequence ID" value="MBB3929010.1"/>
    <property type="molecule type" value="Genomic_DNA"/>
</dbReference>
<dbReference type="GO" id="GO:0005524">
    <property type="term" value="F:ATP binding"/>
    <property type="evidence" value="ECO:0007669"/>
    <property type="project" value="UniProtKB-KW"/>
</dbReference>
<comment type="caution">
    <text evidence="6">The sequence shown here is derived from an EMBL/GenBank/DDBJ whole genome shotgun (WGS) entry which is preliminary data.</text>
</comment>
<dbReference type="Gene3D" id="3.40.50.300">
    <property type="entry name" value="P-loop containing nucleotide triphosphate hydrolases"/>
    <property type="match status" value="1"/>
</dbReference>
<dbReference type="Pfam" id="PF00005">
    <property type="entry name" value="ABC_tran"/>
    <property type="match status" value="1"/>
</dbReference>
<organism evidence="6 7">
    <name type="scientific">Kaistia hirudinis</name>
    <dbReference type="NCBI Taxonomy" id="1293440"/>
    <lineage>
        <taxon>Bacteria</taxon>
        <taxon>Pseudomonadati</taxon>
        <taxon>Pseudomonadota</taxon>
        <taxon>Alphaproteobacteria</taxon>
        <taxon>Hyphomicrobiales</taxon>
        <taxon>Kaistiaceae</taxon>
        <taxon>Kaistia</taxon>
    </lineage>
</organism>
<dbReference type="PROSITE" id="PS50893">
    <property type="entry name" value="ABC_TRANSPORTER_2"/>
    <property type="match status" value="1"/>
</dbReference>
<dbReference type="InterPro" id="IPR050095">
    <property type="entry name" value="ECF_ABC_transporter_ATP-bd"/>
</dbReference>
<dbReference type="PANTHER" id="PTHR43553">
    <property type="entry name" value="HEAVY METAL TRANSPORTER"/>
    <property type="match status" value="1"/>
</dbReference>
<evidence type="ECO:0000313" key="7">
    <source>
        <dbReference type="Proteomes" id="UP000553963"/>
    </source>
</evidence>
<keyword evidence="2" id="KW-0813">Transport</keyword>